<protein>
    <submittedName>
        <fullName evidence="1">Uncharacterized protein</fullName>
    </submittedName>
</protein>
<evidence type="ECO:0000313" key="1">
    <source>
        <dbReference type="EMBL" id="KAG9319787.1"/>
    </source>
</evidence>
<accession>A0A9P7ZWS9</accession>
<reference evidence="1" key="1">
    <citation type="submission" date="2021-07" db="EMBL/GenBank/DDBJ databases">
        <title>Draft genome of Mortierella alpina, strain LL118, isolated from an aspen leaf litter sample.</title>
        <authorList>
            <person name="Yang S."/>
            <person name="Vinatzer B.A."/>
        </authorList>
    </citation>
    <scope>NUCLEOTIDE SEQUENCE</scope>
    <source>
        <strain evidence="1">LL118</strain>
    </source>
</reference>
<name>A0A9P7ZWS9_MORAP</name>
<dbReference type="AlphaFoldDB" id="A0A9P7ZWS9"/>
<evidence type="ECO:0000313" key="2">
    <source>
        <dbReference type="Proteomes" id="UP000717515"/>
    </source>
</evidence>
<comment type="caution">
    <text evidence="1">The sequence shown here is derived from an EMBL/GenBank/DDBJ whole genome shotgun (WGS) entry which is preliminary data.</text>
</comment>
<gene>
    <name evidence="1" type="ORF">KVV02_005068</name>
</gene>
<organism evidence="1 2">
    <name type="scientific">Mortierella alpina</name>
    <name type="common">Oleaginous fungus</name>
    <name type="synonym">Mortierella renispora</name>
    <dbReference type="NCBI Taxonomy" id="64518"/>
    <lineage>
        <taxon>Eukaryota</taxon>
        <taxon>Fungi</taxon>
        <taxon>Fungi incertae sedis</taxon>
        <taxon>Mucoromycota</taxon>
        <taxon>Mortierellomycotina</taxon>
        <taxon>Mortierellomycetes</taxon>
        <taxon>Mortierellales</taxon>
        <taxon>Mortierellaceae</taxon>
        <taxon>Mortierella</taxon>
    </lineage>
</organism>
<sequence>MLRGCVAHVANYAALVRIANTFLLLMGTGYHQFTQLESSTVSPSSLHSLALGAVGIYETCARTSGHFDIRHVNNILLSDYIDITTVPGNKQCHGLAFADRLVFVNRFTVRLGSR</sequence>
<dbReference type="Proteomes" id="UP000717515">
    <property type="component" value="Unassembled WGS sequence"/>
</dbReference>
<dbReference type="EMBL" id="JAIFTL010000377">
    <property type="protein sequence ID" value="KAG9319787.1"/>
    <property type="molecule type" value="Genomic_DNA"/>
</dbReference>
<proteinExistence type="predicted"/>